<feature type="signal peptide" evidence="1">
    <location>
        <begin position="1"/>
        <end position="16"/>
    </location>
</feature>
<name>A0AAN7XDS1_ELEMC</name>
<feature type="chain" id="PRO_5042830807" description="Secreted protein" evidence="1">
    <location>
        <begin position="17"/>
        <end position="97"/>
    </location>
</feature>
<reference evidence="2 3" key="2">
    <citation type="journal article" date="2023" name="Mol. Biol. Evol.">
        <title>Genomics of Secondarily Temperate Adaptation in the Only Non-Antarctic Icefish.</title>
        <authorList>
            <person name="Rivera-Colon A.G."/>
            <person name="Rayamajhi N."/>
            <person name="Minhas B.F."/>
            <person name="Madrigal G."/>
            <person name="Bilyk K.T."/>
            <person name="Yoon V."/>
            <person name="Hune M."/>
            <person name="Gregory S."/>
            <person name="Cheng C.H.C."/>
            <person name="Catchen J.M."/>
        </authorList>
    </citation>
    <scope>NUCLEOTIDE SEQUENCE [LARGE SCALE GENOMIC DNA]</scope>
    <source>
        <strain evidence="2">JMC-PN-2008</strain>
    </source>
</reference>
<evidence type="ECO:0000313" key="3">
    <source>
        <dbReference type="Proteomes" id="UP001346869"/>
    </source>
</evidence>
<protein>
    <recommendedName>
        <fullName evidence="4">Secreted protein</fullName>
    </recommendedName>
</protein>
<dbReference type="Proteomes" id="UP001346869">
    <property type="component" value="Unassembled WGS sequence"/>
</dbReference>
<reference evidence="2 3" key="1">
    <citation type="journal article" date="2023" name="Genes (Basel)">
        <title>Chromosome-Level Genome Assembly and Circadian Gene Repertoire of the Patagonia Blennie Eleginops maclovinus-The Closest Ancestral Proxy of Antarctic Cryonotothenioids.</title>
        <authorList>
            <person name="Cheng C.C."/>
            <person name="Rivera-Colon A.G."/>
            <person name="Minhas B.F."/>
            <person name="Wilson L."/>
            <person name="Rayamajhi N."/>
            <person name="Vargas-Chacoff L."/>
            <person name="Catchen J.M."/>
        </authorList>
    </citation>
    <scope>NUCLEOTIDE SEQUENCE [LARGE SCALE GENOMIC DNA]</scope>
    <source>
        <strain evidence="2">JMC-PN-2008</strain>
    </source>
</reference>
<organism evidence="2 3">
    <name type="scientific">Eleginops maclovinus</name>
    <name type="common">Patagonian blennie</name>
    <name type="synonym">Eleginus maclovinus</name>
    <dbReference type="NCBI Taxonomy" id="56733"/>
    <lineage>
        <taxon>Eukaryota</taxon>
        <taxon>Metazoa</taxon>
        <taxon>Chordata</taxon>
        <taxon>Craniata</taxon>
        <taxon>Vertebrata</taxon>
        <taxon>Euteleostomi</taxon>
        <taxon>Actinopterygii</taxon>
        <taxon>Neopterygii</taxon>
        <taxon>Teleostei</taxon>
        <taxon>Neoteleostei</taxon>
        <taxon>Acanthomorphata</taxon>
        <taxon>Eupercaria</taxon>
        <taxon>Perciformes</taxon>
        <taxon>Notothenioidei</taxon>
        <taxon>Eleginopidae</taxon>
        <taxon>Eleginops</taxon>
    </lineage>
</organism>
<sequence length="97" mass="10684">MLCNFVLLRSFSSVFLLEVHSSVESVSKEMAGPWIGAPVLPLSRDTEEVVCSTTRPRRECLSSSNSGLLSEYKSACCPAFPLESQHVQHAENNTLKI</sequence>
<dbReference type="AlphaFoldDB" id="A0AAN7XDS1"/>
<evidence type="ECO:0008006" key="4">
    <source>
        <dbReference type="Google" id="ProtNLM"/>
    </source>
</evidence>
<comment type="caution">
    <text evidence="2">The sequence shown here is derived from an EMBL/GenBank/DDBJ whole genome shotgun (WGS) entry which is preliminary data.</text>
</comment>
<gene>
    <name evidence="2" type="ORF">PBY51_003096</name>
</gene>
<evidence type="ECO:0000256" key="1">
    <source>
        <dbReference type="SAM" id="SignalP"/>
    </source>
</evidence>
<evidence type="ECO:0000313" key="2">
    <source>
        <dbReference type="EMBL" id="KAK5858997.1"/>
    </source>
</evidence>
<keyword evidence="1" id="KW-0732">Signal</keyword>
<proteinExistence type="predicted"/>
<accession>A0AAN7XDS1</accession>
<dbReference type="EMBL" id="JAUZQC010000015">
    <property type="protein sequence ID" value="KAK5858997.1"/>
    <property type="molecule type" value="Genomic_DNA"/>
</dbReference>
<keyword evidence="3" id="KW-1185">Reference proteome</keyword>